<dbReference type="Pfam" id="PF19269">
    <property type="entry name" value="Anticodon_2"/>
    <property type="match status" value="1"/>
</dbReference>
<comment type="caution">
    <text evidence="10">The sequence shown here is derived from an EMBL/GenBank/DDBJ whole genome shotgun (WGS) entry which is preliminary data.</text>
</comment>
<feature type="domain" description="Glutamyl/glutaminyl-tRNA synthetase class Ib catalytic" evidence="8">
    <location>
        <begin position="362"/>
        <end position="419"/>
    </location>
</feature>
<dbReference type="InterPro" id="IPR001412">
    <property type="entry name" value="aa-tRNA-synth_I_CS"/>
</dbReference>
<evidence type="ECO:0000256" key="3">
    <source>
        <dbReference type="ARBA" id="ARBA00022741"/>
    </source>
</evidence>
<dbReference type="InterPro" id="IPR004527">
    <property type="entry name" value="Glu-tRNA-ligase_bac/mito"/>
</dbReference>
<dbReference type="NCBIfam" id="TIGR00464">
    <property type="entry name" value="gltX_bact"/>
    <property type="match status" value="1"/>
</dbReference>
<dbReference type="GO" id="GO:0004818">
    <property type="term" value="F:glutamate-tRNA ligase activity"/>
    <property type="evidence" value="ECO:0007669"/>
    <property type="project" value="UniProtKB-EC"/>
</dbReference>
<evidence type="ECO:0000259" key="8">
    <source>
        <dbReference type="Pfam" id="PF00749"/>
    </source>
</evidence>
<dbReference type="InterPro" id="IPR033910">
    <property type="entry name" value="GluRS_core"/>
</dbReference>
<dbReference type="PANTHER" id="PTHR43311:SF2">
    <property type="entry name" value="GLUTAMATE--TRNA LIGASE, MITOCHONDRIAL-RELATED"/>
    <property type="match status" value="1"/>
</dbReference>
<feature type="domain" description="Glutamyl/glutaminyl-tRNA synthetase class Ib catalytic" evidence="8">
    <location>
        <begin position="4"/>
        <end position="258"/>
    </location>
</feature>
<evidence type="ECO:0000256" key="6">
    <source>
        <dbReference type="ARBA" id="ARBA00023146"/>
    </source>
</evidence>
<accession>A0ABV5H507</accession>
<protein>
    <recommendedName>
        <fullName evidence="7">Glutamate--tRNA ligase</fullName>
        <ecNumber evidence="7">6.1.1.17</ecNumber>
    </recommendedName>
    <alternativeName>
        <fullName evidence="7">Glutamyl-tRNA synthetase</fullName>
        <shortName evidence="7">GluRS</shortName>
    </alternativeName>
</protein>
<comment type="caution">
    <text evidence="7">Lacks conserved residue(s) required for the propagation of feature annotation.</text>
</comment>
<proteinExistence type="inferred from homology"/>
<dbReference type="Proteomes" id="UP001589562">
    <property type="component" value="Unassembled WGS sequence"/>
</dbReference>
<dbReference type="HAMAP" id="MF_00022">
    <property type="entry name" value="Glu_tRNA_synth_type1"/>
    <property type="match status" value="1"/>
</dbReference>
<sequence length="652" mass="75252">MSKQVRVRFAPSPTGPLHIGGVRTALFNYLFAKKNNGVFYLRIEDTDQTRFVPGAEAYIMEALEWLGIAPEETVGKNEKFGPYRQSDRAALYQQYADQLINSGWAYYAFDTPEALDAHRKQHEAEGKTFIYNHHNREKLDTSLVISADEVSKRIANGEHYVIRFKTPVDETLHLKDIIRGDVKFETNLLDDKVLFKSDGMPTYHLANIVDDHLMETSHVIRGEEWLPSMPLHVLLYRAFGWDAPEFAHLPLILKPDIKSFLTNKNNPNQIDSFVKMYTKDFLEKNIFNEKETENKIKFYLEKVVDSPKVLNIDKEKDSIHEKEIKTFIKKSLFGKLSKRDGDRLGFPVFPIEWKDLNSNNYSKGYKESGFYPETVINFLALLGWNDGTEQEIFSLEELIEKFDLTRVHKAGAKFDPEKNKWFNHQYLVKQNDADLAYIFQKNLAKIIQTLGKEKIDQISNNYRINTDLGLQIINEAKNNIELIIQNNDLGFQLKKVAESNIDKITNNQIINSVAYSIMNSLKKYDSKKLEKIVSLTKERANFVSDFWDLTDFFFQAPTSYDEKASKNWKEDTPALMQELISTLEYIDGFDSANIEAIVKDWMTKNEIGMGKIMQPFRLSLVGALKGPHLFDIVEIIGKEETISRIQKAIATL</sequence>
<dbReference type="InterPro" id="IPR014729">
    <property type="entry name" value="Rossmann-like_a/b/a_fold"/>
</dbReference>
<dbReference type="Gene3D" id="3.40.50.620">
    <property type="entry name" value="HUPs"/>
    <property type="match status" value="1"/>
</dbReference>
<feature type="short sequence motif" description="'HIGH' region" evidence="7">
    <location>
        <begin position="11"/>
        <end position="21"/>
    </location>
</feature>
<dbReference type="EC" id="6.1.1.17" evidence="7"/>
<dbReference type="InterPro" id="IPR020061">
    <property type="entry name" value="Glu_tRNA_lig_a-bdl"/>
</dbReference>
<keyword evidence="4 7" id="KW-0067">ATP-binding</keyword>
<dbReference type="SUPFAM" id="SSF48163">
    <property type="entry name" value="An anticodon-binding domain of class I aminoacyl-tRNA synthetases"/>
    <property type="match status" value="2"/>
</dbReference>
<dbReference type="InterPro" id="IPR000924">
    <property type="entry name" value="Glu/Gln-tRNA-synth"/>
</dbReference>
<keyword evidence="7" id="KW-0963">Cytoplasm</keyword>
<feature type="domain" description="Aminoacyl-tRNA synthetase class I anticodon-binding" evidence="9">
    <location>
        <begin position="521"/>
        <end position="649"/>
    </location>
</feature>
<comment type="similarity">
    <text evidence="1 7">Belongs to the class-I aminoacyl-tRNA synthetase family. Glutamate--tRNA ligase type 1 subfamily.</text>
</comment>
<comment type="subunit">
    <text evidence="7">Monomer.</text>
</comment>
<evidence type="ECO:0000256" key="2">
    <source>
        <dbReference type="ARBA" id="ARBA00022598"/>
    </source>
</evidence>
<dbReference type="EMBL" id="JBHMFE010000005">
    <property type="protein sequence ID" value="MFB9106973.1"/>
    <property type="molecule type" value="Genomic_DNA"/>
</dbReference>
<dbReference type="Gene3D" id="1.10.1160.10">
    <property type="entry name" value="Glutamyl-trna Synthetase, Domain 2"/>
    <property type="match status" value="1"/>
</dbReference>
<keyword evidence="11" id="KW-1185">Reference proteome</keyword>
<dbReference type="Pfam" id="PF00749">
    <property type="entry name" value="tRNA-synt_1c"/>
    <property type="match status" value="2"/>
</dbReference>
<dbReference type="InterPro" id="IPR020058">
    <property type="entry name" value="Glu/Gln-tRNA-synth_Ib_cat-dom"/>
</dbReference>
<dbReference type="RefSeq" id="WP_379679289.1">
    <property type="nucleotide sequence ID" value="NZ_JBHMFE010000005.1"/>
</dbReference>
<keyword evidence="3 7" id="KW-0547">Nucleotide-binding</keyword>
<dbReference type="InterPro" id="IPR049940">
    <property type="entry name" value="GluQ/Sye"/>
</dbReference>
<dbReference type="InterPro" id="IPR020751">
    <property type="entry name" value="aa-tRNA-synth_I_codon-bd_sub2"/>
</dbReference>
<evidence type="ECO:0000256" key="1">
    <source>
        <dbReference type="ARBA" id="ARBA00007894"/>
    </source>
</evidence>
<dbReference type="CDD" id="cd00808">
    <property type="entry name" value="GluRS_core"/>
    <property type="match status" value="1"/>
</dbReference>
<evidence type="ECO:0000313" key="11">
    <source>
        <dbReference type="Proteomes" id="UP001589562"/>
    </source>
</evidence>
<organism evidence="10 11">
    <name type="scientific">Flavobacterium gyeonganense</name>
    <dbReference type="NCBI Taxonomy" id="1310418"/>
    <lineage>
        <taxon>Bacteria</taxon>
        <taxon>Pseudomonadati</taxon>
        <taxon>Bacteroidota</taxon>
        <taxon>Flavobacteriia</taxon>
        <taxon>Flavobacteriales</taxon>
        <taxon>Flavobacteriaceae</taxon>
        <taxon>Flavobacterium</taxon>
    </lineage>
</organism>
<name>A0ABV5H507_9FLAO</name>
<evidence type="ECO:0000313" key="10">
    <source>
        <dbReference type="EMBL" id="MFB9106973.1"/>
    </source>
</evidence>
<evidence type="ECO:0000256" key="4">
    <source>
        <dbReference type="ARBA" id="ARBA00022840"/>
    </source>
</evidence>
<comment type="subcellular location">
    <subcellularLocation>
        <location evidence="7">Cytoplasm</location>
    </subcellularLocation>
</comment>
<keyword evidence="2 7" id="KW-0436">Ligase</keyword>
<reference evidence="10 11" key="1">
    <citation type="submission" date="2024-09" db="EMBL/GenBank/DDBJ databases">
        <authorList>
            <person name="Sun Q."/>
            <person name="Mori K."/>
        </authorList>
    </citation>
    <scope>NUCLEOTIDE SEQUENCE [LARGE SCALE GENOMIC DNA]</scope>
    <source>
        <strain evidence="10 11">CECT 8365</strain>
    </source>
</reference>
<keyword evidence="5 7" id="KW-0648">Protein biosynthesis</keyword>
<keyword evidence="6 7" id="KW-0030">Aminoacyl-tRNA synthetase</keyword>
<comment type="catalytic activity">
    <reaction evidence="7">
        <text>tRNA(Glu) + L-glutamate + ATP = L-glutamyl-tRNA(Glu) + AMP + diphosphate</text>
        <dbReference type="Rhea" id="RHEA:23540"/>
        <dbReference type="Rhea" id="RHEA-COMP:9663"/>
        <dbReference type="Rhea" id="RHEA-COMP:9680"/>
        <dbReference type="ChEBI" id="CHEBI:29985"/>
        <dbReference type="ChEBI" id="CHEBI:30616"/>
        <dbReference type="ChEBI" id="CHEBI:33019"/>
        <dbReference type="ChEBI" id="CHEBI:78442"/>
        <dbReference type="ChEBI" id="CHEBI:78520"/>
        <dbReference type="ChEBI" id="CHEBI:456215"/>
        <dbReference type="EC" id="6.1.1.17"/>
    </reaction>
</comment>
<dbReference type="InterPro" id="IPR008925">
    <property type="entry name" value="aa_tRNA-synth_I_cd-bd_sf"/>
</dbReference>
<dbReference type="PANTHER" id="PTHR43311">
    <property type="entry name" value="GLUTAMATE--TRNA LIGASE"/>
    <property type="match status" value="1"/>
</dbReference>
<gene>
    <name evidence="7 10" type="primary">gltX</name>
    <name evidence="10" type="ORF">ACFFVK_00150</name>
</gene>
<comment type="function">
    <text evidence="7">Catalyzes the attachment of glutamate to tRNA(Glu) in a two-step reaction: glutamate is first activated by ATP to form Glu-AMP and then transferred to the acceptor end of tRNA(Glu).</text>
</comment>
<evidence type="ECO:0000256" key="5">
    <source>
        <dbReference type="ARBA" id="ARBA00022917"/>
    </source>
</evidence>
<dbReference type="PROSITE" id="PS00178">
    <property type="entry name" value="AA_TRNA_LIGASE_I"/>
    <property type="match status" value="1"/>
</dbReference>
<dbReference type="SUPFAM" id="SSF52374">
    <property type="entry name" value="Nucleotidylyl transferase"/>
    <property type="match status" value="2"/>
</dbReference>
<dbReference type="Gene3D" id="1.10.10.350">
    <property type="match status" value="1"/>
</dbReference>
<evidence type="ECO:0000256" key="7">
    <source>
        <dbReference type="HAMAP-Rule" id="MF_00022"/>
    </source>
</evidence>
<dbReference type="PRINTS" id="PR00987">
    <property type="entry name" value="TRNASYNTHGLU"/>
</dbReference>
<dbReference type="InterPro" id="IPR045462">
    <property type="entry name" value="aa-tRNA-synth_I_cd-bd"/>
</dbReference>
<evidence type="ECO:0000259" key="9">
    <source>
        <dbReference type="Pfam" id="PF19269"/>
    </source>
</evidence>